<feature type="region of interest" description="Disordered" evidence="4">
    <location>
        <begin position="126"/>
        <end position="176"/>
    </location>
</feature>
<feature type="compositionally biased region" description="Pro residues" evidence="4">
    <location>
        <begin position="49"/>
        <end position="61"/>
    </location>
</feature>
<dbReference type="GO" id="GO:0006646">
    <property type="term" value="P:phosphatidylethanolamine biosynthetic process"/>
    <property type="evidence" value="ECO:0007669"/>
    <property type="project" value="TreeGrafter"/>
</dbReference>
<feature type="region of interest" description="Disordered" evidence="4">
    <location>
        <begin position="29"/>
        <end position="65"/>
    </location>
</feature>
<evidence type="ECO:0000313" key="6">
    <source>
        <dbReference type="Proteomes" id="UP000242519"/>
    </source>
</evidence>
<feature type="compositionally biased region" description="Basic and acidic residues" evidence="4">
    <location>
        <begin position="145"/>
        <end position="155"/>
    </location>
</feature>
<evidence type="ECO:0000256" key="1">
    <source>
        <dbReference type="ARBA" id="ARBA00037883"/>
    </source>
</evidence>
<dbReference type="Gene3D" id="3.90.1200.10">
    <property type="match status" value="1"/>
</dbReference>
<name>A0A218ZBJ2_9HELO</name>
<organism evidence="5 6">
    <name type="scientific">Diplocarpon coronariae</name>
    <dbReference type="NCBI Taxonomy" id="2795749"/>
    <lineage>
        <taxon>Eukaryota</taxon>
        <taxon>Fungi</taxon>
        <taxon>Dikarya</taxon>
        <taxon>Ascomycota</taxon>
        <taxon>Pezizomycotina</taxon>
        <taxon>Leotiomycetes</taxon>
        <taxon>Helotiales</taxon>
        <taxon>Drepanopezizaceae</taxon>
        <taxon>Diplocarpon</taxon>
    </lineage>
</organism>
<dbReference type="Pfam" id="PF01633">
    <property type="entry name" value="Choline_kinase"/>
    <property type="match status" value="1"/>
</dbReference>
<comment type="similarity">
    <text evidence="2">Belongs to the choline/ethanolamine kinase family.</text>
</comment>
<dbReference type="GO" id="GO:0004305">
    <property type="term" value="F:ethanolamine kinase activity"/>
    <property type="evidence" value="ECO:0007669"/>
    <property type="project" value="UniProtKB-EC"/>
</dbReference>
<dbReference type="Proteomes" id="UP000242519">
    <property type="component" value="Unassembled WGS sequence"/>
</dbReference>
<gene>
    <name evidence="5" type="ORF">B2J93_4209</name>
</gene>
<dbReference type="STRING" id="503106.A0A218ZBJ2"/>
<evidence type="ECO:0000256" key="2">
    <source>
        <dbReference type="ARBA" id="ARBA00038211"/>
    </source>
</evidence>
<evidence type="ECO:0000256" key="3">
    <source>
        <dbReference type="ARBA" id="ARBA00038874"/>
    </source>
</evidence>
<dbReference type="AlphaFoldDB" id="A0A218ZBJ2"/>
<sequence>MDLTLRYQAKCAGIGPRCGNTLHRIHRTGETSTRPPAAHQDSGTQGPKPSSPSPPPPPPSQPRLHDIAGLRVPDLLSRAVCYQDPERGPATASRAVTTAPHTSPALPRRRVRASLLPLPLGSVNRRRRSSAIVSHRQSHRRHRDQKLLSRAREALQTDDNAAMPTTTDNPAAPATNGASKIRFIPLTYSPGESHTSALRLILTLRPDWENGKVEFIRFTDGITNTLLKVVNKRNGLTDEEIDSEAVLLRAYGQGTDLIIDRERETQNHELLSRHHLAPALLARFHNGMLYRFIRGAATSPADLRREEIWRAVARRLAQWHAVVPCIATSRRPLADEIHGSEDFDVHAPTPSRMDPALQAAIDGTAPGKPAPNLWSVMQKWIYALPVNTDAEKSRQATLQQELTRLVAEFSNRPGLGDNSLVFAHCDLLSGNVIVQPQPSATAPNAPPKTVSFIDYEYATPSPAAFDIANHFAEWGGFDCEHALLPTKSHRRDFIREYIRSYFHYLGRDKSEEDLVAESRLLFAEVDIYRGIPGFYWGIWALIQATISQIDFDYASYAEVRLGEYWGWRAESDGSRVAAGKAMTVREKRWAEE</sequence>
<dbReference type="EMBL" id="MZNU01000091">
    <property type="protein sequence ID" value="OWP04883.1"/>
    <property type="molecule type" value="Genomic_DNA"/>
</dbReference>
<dbReference type="CDD" id="cd05157">
    <property type="entry name" value="ETNK_euk"/>
    <property type="match status" value="1"/>
</dbReference>
<comment type="pathway">
    <text evidence="1">Phospholipid metabolism; phosphatidylethanolamine biosynthesis; phosphatidylethanolamine from ethanolamine: step 1/3.</text>
</comment>
<dbReference type="InParanoid" id="A0A218ZBJ2"/>
<evidence type="ECO:0000313" key="5">
    <source>
        <dbReference type="EMBL" id="OWP04883.1"/>
    </source>
</evidence>
<dbReference type="GO" id="GO:0005737">
    <property type="term" value="C:cytoplasm"/>
    <property type="evidence" value="ECO:0007669"/>
    <property type="project" value="TreeGrafter"/>
</dbReference>
<dbReference type="InterPro" id="IPR011009">
    <property type="entry name" value="Kinase-like_dom_sf"/>
</dbReference>
<comment type="caution">
    <text evidence="5">The sequence shown here is derived from an EMBL/GenBank/DDBJ whole genome shotgun (WGS) entry which is preliminary data.</text>
</comment>
<dbReference type="EC" id="2.7.1.82" evidence="3"/>
<proteinExistence type="inferred from homology"/>
<reference evidence="5 6" key="1">
    <citation type="submission" date="2017-04" db="EMBL/GenBank/DDBJ databases">
        <title>Draft genome sequence of Marssonina coronaria NL1: causal agent of apple blotch.</title>
        <authorList>
            <person name="Cheng Q."/>
        </authorList>
    </citation>
    <scope>NUCLEOTIDE SEQUENCE [LARGE SCALE GENOMIC DNA]</scope>
    <source>
        <strain evidence="5 6">NL1</strain>
    </source>
</reference>
<feature type="compositionally biased region" description="Low complexity" evidence="4">
    <location>
        <begin position="160"/>
        <end position="176"/>
    </location>
</feature>
<feature type="region of interest" description="Disordered" evidence="4">
    <location>
        <begin position="86"/>
        <end position="107"/>
    </location>
</feature>
<accession>A0A218ZBJ2</accession>
<dbReference type="SUPFAM" id="SSF56112">
    <property type="entry name" value="Protein kinase-like (PK-like)"/>
    <property type="match status" value="1"/>
</dbReference>
<keyword evidence="6" id="KW-1185">Reference proteome</keyword>
<dbReference type="PANTHER" id="PTHR22603">
    <property type="entry name" value="CHOLINE/ETHANOALAMINE KINASE"/>
    <property type="match status" value="1"/>
</dbReference>
<dbReference type="PANTHER" id="PTHR22603:SF66">
    <property type="entry name" value="ETHANOLAMINE KINASE"/>
    <property type="match status" value="1"/>
</dbReference>
<evidence type="ECO:0000256" key="4">
    <source>
        <dbReference type="SAM" id="MobiDB-lite"/>
    </source>
</evidence>
<dbReference type="OrthoDB" id="10267235at2759"/>
<protein>
    <recommendedName>
        <fullName evidence="3">ethanolamine kinase</fullName>
        <ecNumber evidence="3">2.7.1.82</ecNumber>
    </recommendedName>
</protein>